<evidence type="ECO:0000256" key="6">
    <source>
        <dbReference type="SAM" id="MobiDB-lite"/>
    </source>
</evidence>
<feature type="transmembrane region" description="Helical" evidence="7">
    <location>
        <begin position="220"/>
        <end position="237"/>
    </location>
</feature>
<proteinExistence type="predicted"/>
<feature type="region of interest" description="Disordered" evidence="6">
    <location>
        <begin position="450"/>
        <end position="497"/>
    </location>
</feature>
<feature type="transmembrane region" description="Helical" evidence="7">
    <location>
        <begin position="387"/>
        <end position="411"/>
    </location>
</feature>
<sequence>MSIVTSRVPQKGRGTELFLLALALIAVLMAWVLVHVGVNGGATSAEVFPPNFVVVTVVATIAVLALHLGVRFLAPWADPLILPVAVLLNGLGLVMIHRIDFSLVARGGHAELKGQLFLSVVGGVLMLGTIAIIRDHRKLRKFTYLSLIAGLILLLLPMVPGIGVTINGARLWIRVAGFSFQPAELAKICLAVFFAGYLVAQRDNLSLAGKKILGLQLPRLRHILPLLIGWLACMALLAMEKDFGMALLFFGLFVAMLYVATERVSWLAIGGVLTAGGIWVIVQMATHVRARFNVWLNAMDPELYNAVGGSGQVVNGWFGMANGGLFGAGLGRGYPTLVYASNSDFIFSSFGEELGLAGTLAILCLYLLFVSRAFNAGLHLNDGFGKLLATGLGFVIALQVFVVVGGITRVIPLTGLTLPFLALGGSSLLTNWMIAGLLLRMSDDARRPFTPSQAPLSSISTGQLPEELRENDTADSPDAHAESPDDDNSQMTEVVRL</sequence>
<feature type="transmembrane region" description="Helical" evidence="7">
    <location>
        <begin position="80"/>
        <end position="96"/>
    </location>
</feature>
<protein>
    <submittedName>
        <fullName evidence="8">FtsW/RodA/SpoVE family cell cycle protein</fullName>
    </submittedName>
</protein>
<reference evidence="8 9" key="1">
    <citation type="submission" date="2023-03" db="EMBL/GenBank/DDBJ databases">
        <title>Complete genome of Arcanobacterium canis strain DSM 25104 isolated in 2010 from a canine otitis externa in Germany.</title>
        <authorList>
            <person name="Borowiak M."/>
            <person name="Kreitlow A."/>
            <person name="Malorny B."/>
            <person name="Laemmler C."/>
            <person name="Prenger-Berninghoff E."/>
            <person name="Ploetz M."/>
            <person name="Abdulmawjood A."/>
        </authorList>
    </citation>
    <scope>NUCLEOTIDE SEQUENCE [LARGE SCALE GENOMIC DNA]</scope>
    <source>
        <strain evidence="8 9">DSM 25104</strain>
    </source>
</reference>
<dbReference type="PANTHER" id="PTHR30474">
    <property type="entry name" value="CELL CYCLE PROTEIN"/>
    <property type="match status" value="1"/>
</dbReference>
<gene>
    <name evidence="8" type="ORF">P7079_00105</name>
</gene>
<evidence type="ECO:0000256" key="4">
    <source>
        <dbReference type="ARBA" id="ARBA00022989"/>
    </source>
</evidence>
<evidence type="ECO:0000256" key="5">
    <source>
        <dbReference type="ARBA" id="ARBA00023136"/>
    </source>
</evidence>
<feature type="transmembrane region" description="Helical" evidence="7">
    <location>
        <begin position="116"/>
        <end position="133"/>
    </location>
</feature>
<feature type="transmembrane region" description="Helical" evidence="7">
    <location>
        <begin position="17"/>
        <end position="38"/>
    </location>
</feature>
<feature type="transmembrane region" description="Helical" evidence="7">
    <location>
        <begin position="417"/>
        <end position="439"/>
    </location>
</feature>
<comment type="subcellular location">
    <subcellularLocation>
        <location evidence="1">Membrane</location>
        <topology evidence="1">Multi-pass membrane protein</topology>
    </subcellularLocation>
</comment>
<dbReference type="RefSeq" id="WP_278012813.1">
    <property type="nucleotide sequence ID" value="NZ_CP121208.1"/>
</dbReference>
<feature type="transmembrane region" description="Helical" evidence="7">
    <location>
        <begin position="178"/>
        <end position="200"/>
    </location>
</feature>
<keyword evidence="3" id="KW-0133">Cell shape</keyword>
<keyword evidence="5 7" id="KW-0472">Membrane</keyword>
<dbReference type="Pfam" id="PF01098">
    <property type="entry name" value="FTSW_RODA_SPOVE"/>
    <property type="match status" value="1"/>
</dbReference>
<evidence type="ECO:0000313" key="9">
    <source>
        <dbReference type="Proteomes" id="UP001215216"/>
    </source>
</evidence>
<feature type="transmembrane region" description="Helical" evidence="7">
    <location>
        <begin position="354"/>
        <end position="375"/>
    </location>
</feature>
<feature type="transmembrane region" description="Helical" evidence="7">
    <location>
        <begin position="243"/>
        <end position="260"/>
    </location>
</feature>
<dbReference type="Proteomes" id="UP001215216">
    <property type="component" value="Chromosome"/>
</dbReference>
<keyword evidence="2 7" id="KW-0812">Transmembrane</keyword>
<evidence type="ECO:0000313" key="8">
    <source>
        <dbReference type="EMBL" id="WFM83418.1"/>
    </source>
</evidence>
<name>A0ABY8FY80_9ACTO</name>
<feature type="compositionally biased region" description="Polar residues" evidence="6">
    <location>
        <begin position="450"/>
        <end position="463"/>
    </location>
</feature>
<accession>A0ABY8FY80</accession>
<dbReference type="InterPro" id="IPR001182">
    <property type="entry name" value="FtsW/RodA"/>
</dbReference>
<feature type="transmembrane region" description="Helical" evidence="7">
    <location>
        <begin position="50"/>
        <end position="68"/>
    </location>
</feature>
<feature type="transmembrane region" description="Helical" evidence="7">
    <location>
        <begin position="145"/>
        <end position="166"/>
    </location>
</feature>
<keyword evidence="9" id="KW-1185">Reference proteome</keyword>
<dbReference type="PANTHER" id="PTHR30474:SF3">
    <property type="entry name" value="PEPTIDOGLYCAN GLYCOSYLTRANSFERASE RODA"/>
    <property type="match status" value="1"/>
</dbReference>
<feature type="transmembrane region" description="Helical" evidence="7">
    <location>
        <begin position="267"/>
        <end position="286"/>
    </location>
</feature>
<evidence type="ECO:0000256" key="7">
    <source>
        <dbReference type="SAM" id="Phobius"/>
    </source>
</evidence>
<evidence type="ECO:0000256" key="2">
    <source>
        <dbReference type="ARBA" id="ARBA00022692"/>
    </source>
</evidence>
<evidence type="ECO:0000256" key="1">
    <source>
        <dbReference type="ARBA" id="ARBA00004141"/>
    </source>
</evidence>
<feature type="compositionally biased region" description="Basic and acidic residues" evidence="6">
    <location>
        <begin position="466"/>
        <end position="483"/>
    </location>
</feature>
<dbReference type="EMBL" id="CP121208">
    <property type="protein sequence ID" value="WFM83418.1"/>
    <property type="molecule type" value="Genomic_DNA"/>
</dbReference>
<keyword evidence="4 7" id="KW-1133">Transmembrane helix</keyword>
<organism evidence="8 9">
    <name type="scientific">Arcanobacterium canis</name>
    <dbReference type="NCBI Taxonomy" id="999183"/>
    <lineage>
        <taxon>Bacteria</taxon>
        <taxon>Bacillati</taxon>
        <taxon>Actinomycetota</taxon>
        <taxon>Actinomycetes</taxon>
        <taxon>Actinomycetales</taxon>
        <taxon>Actinomycetaceae</taxon>
        <taxon>Arcanobacterium</taxon>
    </lineage>
</organism>
<evidence type="ECO:0000256" key="3">
    <source>
        <dbReference type="ARBA" id="ARBA00022960"/>
    </source>
</evidence>